<dbReference type="PRINTS" id="PR00625">
    <property type="entry name" value="JDOMAIN"/>
</dbReference>
<sequence length="1063" mass="118266">MDCNKEEAVRAKGIAEKRMQNDDFEGARKIALKAQQLFPELENISQLLVVCDVHRSAQNKIYGSERDWYGILQVERMADAATIKKQYRRLALVLHPDKNNFPGAEAAFKLIGEANMVLSDQGKRSLYDNKCRFSMRNVAPKPPPHQVNRNSYFGKQNGVKNNIPNVSNSQFSSLNHHQSTQPGLSNGPPSFWTCCPFCNMKYRYYKDFLNRALRCQNCSKPFIAYDLGTQMIPPSNMGSQGSFSSRSMGSEPVLRTGSTAEVGGLTKSKGKEDGKEGVGMPNPMKAKESGTSKSTVRKRGRKLVVESSESSDTASSNDKDVVIQKNGGNSAGQTSGLNGIHPSRRSARQRHNVSYNESLSNDDDFVSPPKRSRGSGSSHNGEEEQKEAQVSKTDNSAGFAAAADRGKEEIKQKGSAPLEGSLSNRNGEAGKHKVNAEVAGTVDCSAKKTKVTDVSESNLNSSGTPDPEYYECPDPEFSDFDKDKEENCFSVDQFWACYDTIDGMPRFYARVRKVFSPGFKLRITWLEPNPGDQCEIDWLNEGLPAACGKFILGSSEEATARIMFSHQIHCEKGSSRCSYVVYPRKGEIWALFKDWDIRWSSDLMNHKKYDFEIVEVVSDFVENAGIRVVYLDKVKGFVSLFHLTTVKGSVSFLIPSKQLLRFSHRIPSFKMTGLEREGVPVGSFELDPASLPSNLYEFCHHGNVKMETESVDAKVNGSCPKSPDKKMEPMIGSVRMNTPKKSVDFEGKNGLERETLKLRRSPRELCSTGKKHNQVNAGQCTTEERTANHLDGNKDKKHGDLMLSKGSASSCLADEKMHSPMKDAGSSSFMKSPRIPPSVYPACKISEEEFYNFGGDKSEGKFQLGQIWALYSNKDGLPKSYAQVKKIESSPFRLQVAVLEPCAQPKDMKQPVCCGMFKPQSGKGRVFSPSAFSHMLKVESIGKNRFEIYPREGEIWALYTNWNPNLTCSDLENCKYDIVEVLKDNGHSTKVSSLVRLSGFKSVFKAPRRQRSNTGIVDIPRVELARFSHQIPTFQLTGEKDGRLKGCWELDPASVPGNLFCVN</sequence>
<organism evidence="3 4">
    <name type="scientific">Nyssa sinensis</name>
    <dbReference type="NCBI Taxonomy" id="561372"/>
    <lineage>
        <taxon>Eukaryota</taxon>
        <taxon>Viridiplantae</taxon>
        <taxon>Streptophyta</taxon>
        <taxon>Embryophyta</taxon>
        <taxon>Tracheophyta</taxon>
        <taxon>Spermatophyta</taxon>
        <taxon>Magnoliopsida</taxon>
        <taxon>eudicotyledons</taxon>
        <taxon>Gunneridae</taxon>
        <taxon>Pentapetalae</taxon>
        <taxon>asterids</taxon>
        <taxon>Cornales</taxon>
        <taxon>Nyssaceae</taxon>
        <taxon>Nyssa</taxon>
    </lineage>
</organism>
<dbReference type="PROSITE" id="PS50076">
    <property type="entry name" value="DNAJ_2"/>
    <property type="match status" value="1"/>
</dbReference>
<dbReference type="InterPro" id="IPR036869">
    <property type="entry name" value="J_dom_sf"/>
</dbReference>
<dbReference type="EMBL" id="CM018039">
    <property type="protein sequence ID" value="KAA8536925.1"/>
    <property type="molecule type" value="Genomic_DNA"/>
</dbReference>
<feature type="compositionally biased region" description="Low complexity" evidence="1">
    <location>
        <begin position="307"/>
        <end position="316"/>
    </location>
</feature>
<feature type="compositionally biased region" description="Low complexity" evidence="1">
    <location>
        <begin position="236"/>
        <end position="250"/>
    </location>
</feature>
<dbReference type="CDD" id="cd06257">
    <property type="entry name" value="DnaJ"/>
    <property type="match status" value="1"/>
</dbReference>
<proteinExistence type="predicted"/>
<evidence type="ECO:0000259" key="2">
    <source>
        <dbReference type="PROSITE" id="PS50076"/>
    </source>
</evidence>
<accession>A0A5J5B0Y4</accession>
<dbReference type="Pfam" id="PF11926">
    <property type="entry name" value="DUF3444"/>
    <property type="match status" value="2"/>
</dbReference>
<dbReference type="PANTHER" id="PTHR45089">
    <property type="entry name" value="DNAJ HEAT SHOCK AMINO-TERMINAL DOMAIN PROTEIN-RELATED"/>
    <property type="match status" value="1"/>
</dbReference>
<protein>
    <recommendedName>
        <fullName evidence="2">J domain-containing protein</fullName>
    </recommendedName>
</protein>
<feature type="compositionally biased region" description="Basic and acidic residues" evidence="1">
    <location>
        <begin position="380"/>
        <end position="389"/>
    </location>
</feature>
<dbReference type="InterPro" id="IPR024593">
    <property type="entry name" value="DUF3444"/>
</dbReference>
<feature type="region of interest" description="Disordered" evidence="1">
    <location>
        <begin position="768"/>
        <end position="800"/>
    </location>
</feature>
<dbReference type="SMART" id="SM00271">
    <property type="entry name" value="DnaJ"/>
    <property type="match status" value="1"/>
</dbReference>
<dbReference type="Pfam" id="PF00226">
    <property type="entry name" value="DnaJ"/>
    <property type="match status" value="1"/>
</dbReference>
<gene>
    <name evidence="3" type="ORF">F0562_029403</name>
</gene>
<dbReference type="AlphaFoldDB" id="A0A5J5B0Y4"/>
<feature type="compositionally biased region" description="Basic and acidic residues" evidence="1">
    <location>
        <begin position="782"/>
        <end position="800"/>
    </location>
</feature>
<evidence type="ECO:0000313" key="3">
    <source>
        <dbReference type="EMBL" id="KAA8536925.1"/>
    </source>
</evidence>
<name>A0A5J5B0Y4_9ASTE</name>
<keyword evidence="4" id="KW-1185">Reference proteome</keyword>
<dbReference type="InterPro" id="IPR001623">
    <property type="entry name" value="DnaJ_domain"/>
</dbReference>
<dbReference type="SUPFAM" id="SSF46565">
    <property type="entry name" value="Chaperone J-domain"/>
    <property type="match status" value="1"/>
</dbReference>
<feature type="region of interest" description="Disordered" evidence="1">
    <location>
        <begin position="164"/>
        <end position="185"/>
    </location>
</feature>
<dbReference type="Proteomes" id="UP000325577">
    <property type="component" value="Linkage Group LG16"/>
</dbReference>
<evidence type="ECO:0000256" key="1">
    <source>
        <dbReference type="SAM" id="MobiDB-lite"/>
    </source>
</evidence>
<dbReference type="OrthoDB" id="10250354at2759"/>
<feature type="region of interest" description="Disordered" evidence="1">
    <location>
        <begin position="236"/>
        <end position="434"/>
    </location>
</feature>
<feature type="compositionally biased region" description="Basic residues" evidence="1">
    <location>
        <begin position="342"/>
        <end position="351"/>
    </location>
</feature>
<dbReference type="Gene3D" id="1.10.287.110">
    <property type="entry name" value="DnaJ domain"/>
    <property type="match status" value="1"/>
</dbReference>
<evidence type="ECO:0000313" key="4">
    <source>
        <dbReference type="Proteomes" id="UP000325577"/>
    </source>
</evidence>
<feature type="domain" description="J" evidence="2">
    <location>
        <begin position="67"/>
        <end position="131"/>
    </location>
</feature>
<feature type="compositionally biased region" description="Polar residues" evidence="1">
    <location>
        <begin position="326"/>
        <end position="337"/>
    </location>
</feature>
<reference evidence="3 4" key="1">
    <citation type="submission" date="2019-09" db="EMBL/GenBank/DDBJ databases">
        <title>A chromosome-level genome assembly of the Chinese tupelo Nyssa sinensis.</title>
        <authorList>
            <person name="Yang X."/>
            <person name="Kang M."/>
            <person name="Yang Y."/>
            <person name="Xiong H."/>
            <person name="Wang M."/>
            <person name="Zhang Z."/>
            <person name="Wang Z."/>
            <person name="Wu H."/>
            <person name="Ma T."/>
            <person name="Liu J."/>
            <person name="Xi Z."/>
        </authorList>
    </citation>
    <scope>NUCLEOTIDE SEQUENCE [LARGE SCALE GENOMIC DNA]</scope>
    <source>
        <strain evidence="3">J267</strain>
        <tissue evidence="3">Leaf</tissue>
    </source>
</reference>
<dbReference type="PANTHER" id="PTHR45089:SF42">
    <property type="entry name" value="J DOMAIN-CONTAINING PROTEIN"/>
    <property type="match status" value="1"/>
</dbReference>